<dbReference type="AlphaFoldDB" id="C5KSD1"/>
<feature type="transmembrane region" description="Helical" evidence="1">
    <location>
        <begin position="29"/>
        <end position="55"/>
    </location>
</feature>
<dbReference type="Proteomes" id="UP000007800">
    <property type="component" value="Unassembled WGS sequence"/>
</dbReference>
<dbReference type="GeneID" id="9058326"/>
<name>C5KSD1_PERM5</name>
<accession>C5KSD1</accession>
<dbReference type="InParanoid" id="C5KSD1"/>
<keyword evidence="3" id="KW-1185">Reference proteome</keyword>
<keyword evidence="1" id="KW-0812">Transmembrane</keyword>
<proteinExistence type="predicted"/>
<dbReference type="RefSeq" id="XP_002780826.1">
    <property type="nucleotide sequence ID" value="XM_002780780.1"/>
</dbReference>
<keyword evidence="1" id="KW-1133">Transmembrane helix</keyword>
<dbReference type="OrthoDB" id="565522at2759"/>
<organism evidence="3">
    <name type="scientific">Perkinsus marinus (strain ATCC 50983 / TXsc)</name>
    <dbReference type="NCBI Taxonomy" id="423536"/>
    <lineage>
        <taxon>Eukaryota</taxon>
        <taxon>Sar</taxon>
        <taxon>Alveolata</taxon>
        <taxon>Perkinsozoa</taxon>
        <taxon>Perkinsea</taxon>
        <taxon>Perkinsida</taxon>
        <taxon>Perkinsidae</taxon>
        <taxon>Perkinsus</taxon>
    </lineage>
</organism>
<dbReference type="EMBL" id="GG676022">
    <property type="protein sequence ID" value="EER12621.1"/>
    <property type="molecule type" value="Genomic_DNA"/>
</dbReference>
<keyword evidence="1" id="KW-0472">Membrane</keyword>
<gene>
    <name evidence="2" type="ORF">Pmar_PMAR026229</name>
</gene>
<evidence type="ECO:0000256" key="1">
    <source>
        <dbReference type="SAM" id="Phobius"/>
    </source>
</evidence>
<reference evidence="2 3" key="1">
    <citation type="submission" date="2008-07" db="EMBL/GenBank/DDBJ databases">
        <authorList>
            <person name="El-Sayed N."/>
            <person name="Caler E."/>
            <person name="Inman J."/>
            <person name="Amedeo P."/>
            <person name="Hass B."/>
            <person name="Wortman J."/>
        </authorList>
    </citation>
    <scope>NUCLEOTIDE SEQUENCE [LARGE SCALE GENOMIC DNA]</scope>
    <source>
        <strain evidence="3">ATCC 50983 / TXsc</strain>
    </source>
</reference>
<protein>
    <submittedName>
        <fullName evidence="2">Uncharacterized protein</fullName>
    </submittedName>
</protein>
<evidence type="ECO:0000313" key="3">
    <source>
        <dbReference type="Proteomes" id="UP000007800"/>
    </source>
</evidence>
<evidence type="ECO:0000313" key="2">
    <source>
        <dbReference type="EMBL" id="EER12621.1"/>
    </source>
</evidence>
<sequence length="111" mass="12615">MDMEVQPSSIERPYYKHFALLKAHKAGKLLLVSFELTVMLLVLNMVDTMAVVALYDEVYKGIRGLVEEVTDDLDSFRFVQTLLRIVMVCFATVPCGSIESFFSNAMLDRQT</sequence>
<feature type="transmembrane region" description="Helical" evidence="1">
    <location>
        <begin position="82"/>
        <end position="102"/>
    </location>
</feature>